<dbReference type="PANTHER" id="PTHR22955:SF77">
    <property type="entry name" value="ASPARTIC PUTATIVE DOMAIN-CONTAINING PROTEIN-RELATED"/>
    <property type="match status" value="1"/>
</dbReference>
<accession>A0A8X6HUN1</accession>
<comment type="caution">
    <text evidence="1">The sequence shown here is derived from an EMBL/GenBank/DDBJ whole genome shotgun (WGS) entry which is preliminary data.</text>
</comment>
<dbReference type="InterPro" id="IPR008042">
    <property type="entry name" value="Retrotrans_Pao"/>
</dbReference>
<protein>
    <submittedName>
        <fullName evidence="1">Integrase catalytic domain-containing protein</fullName>
    </submittedName>
</protein>
<dbReference type="PANTHER" id="PTHR22955">
    <property type="entry name" value="RETROTRANSPOSON"/>
    <property type="match status" value="1"/>
</dbReference>
<evidence type="ECO:0000313" key="2">
    <source>
        <dbReference type="Proteomes" id="UP000887116"/>
    </source>
</evidence>
<keyword evidence="2" id="KW-1185">Reference proteome</keyword>
<organism evidence="1 2">
    <name type="scientific">Trichonephila clavata</name>
    <name type="common">Joro spider</name>
    <name type="synonym">Nephila clavata</name>
    <dbReference type="NCBI Taxonomy" id="2740835"/>
    <lineage>
        <taxon>Eukaryota</taxon>
        <taxon>Metazoa</taxon>
        <taxon>Ecdysozoa</taxon>
        <taxon>Arthropoda</taxon>
        <taxon>Chelicerata</taxon>
        <taxon>Arachnida</taxon>
        <taxon>Araneae</taxon>
        <taxon>Araneomorphae</taxon>
        <taxon>Entelegynae</taxon>
        <taxon>Araneoidea</taxon>
        <taxon>Nephilidae</taxon>
        <taxon>Trichonephila</taxon>
    </lineage>
</organism>
<dbReference type="Proteomes" id="UP000887116">
    <property type="component" value="Unassembled WGS sequence"/>
</dbReference>
<reference evidence="1" key="1">
    <citation type="submission" date="2020-07" db="EMBL/GenBank/DDBJ databases">
        <title>Multicomponent nature underlies the extraordinary mechanical properties of spider dragline silk.</title>
        <authorList>
            <person name="Kono N."/>
            <person name="Nakamura H."/>
            <person name="Mori M."/>
            <person name="Yoshida Y."/>
            <person name="Ohtoshi R."/>
            <person name="Malay A.D."/>
            <person name="Moran D.A.P."/>
            <person name="Tomita M."/>
            <person name="Numata K."/>
            <person name="Arakawa K."/>
        </authorList>
    </citation>
    <scope>NUCLEOTIDE SEQUENCE</scope>
</reference>
<sequence>MKYTSSQMQALKHMELFRMLDRKLLTKISVHLLASKSHVAPLKSLTLPHLELMGSLLAARLAKEVSHVLPNGKISTTKYFWSDSTIALSWIQGPSSRWKVFITNRVKEIRSLTDKDSWHHCPGKDNLLDLLMRG</sequence>
<dbReference type="EMBL" id="BMAO01016608">
    <property type="protein sequence ID" value="GFR09904.1"/>
    <property type="molecule type" value="Genomic_DNA"/>
</dbReference>
<dbReference type="OrthoDB" id="6434233at2759"/>
<proteinExistence type="predicted"/>
<gene>
    <name evidence="1" type="primary">AVEN_95668_1</name>
    <name evidence="1" type="ORF">TNCT_273201</name>
</gene>
<name>A0A8X6HUN1_TRICU</name>
<evidence type="ECO:0000313" key="1">
    <source>
        <dbReference type="EMBL" id="GFR09904.1"/>
    </source>
</evidence>
<dbReference type="AlphaFoldDB" id="A0A8X6HUN1"/>
<dbReference type="Pfam" id="PF05380">
    <property type="entry name" value="Peptidase_A17"/>
    <property type="match status" value="1"/>
</dbReference>